<evidence type="ECO:0000313" key="12">
    <source>
        <dbReference type="Proteomes" id="UP001238179"/>
    </source>
</evidence>
<evidence type="ECO:0000256" key="9">
    <source>
        <dbReference type="PROSITE-ProRule" id="PRU00703"/>
    </source>
</evidence>
<dbReference type="Proteomes" id="UP001238179">
    <property type="component" value="Chromosome"/>
</dbReference>
<evidence type="ECO:0000256" key="6">
    <source>
        <dbReference type="ARBA" id="ARBA00023211"/>
    </source>
</evidence>
<dbReference type="Pfam" id="PF00571">
    <property type="entry name" value="CBS"/>
    <property type="match status" value="1"/>
</dbReference>
<evidence type="ECO:0000256" key="2">
    <source>
        <dbReference type="ARBA" id="ARBA00011643"/>
    </source>
</evidence>
<dbReference type="InterPro" id="IPR046342">
    <property type="entry name" value="CBS_dom_sf"/>
</dbReference>
<dbReference type="RefSeq" id="WP_316411852.1">
    <property type="nucleotide sequence ID" value="NZ_AP027080.1"/>
</dbReference>
<dbReference type="Gene3D" id="3.90.1640.10">
    <property type="entry name" value="inorganic pyrophosphatase (n-terminal core)"/>
    <property type="match status" value="2"/>
</dbReference>
<dbReference type="Pfam" id="PF02833">
    <property type="entry name" value="DHHA2"/>
    <property type="match status" value="1"/>
</dbReference>
<evidence type="ECO:0000256" key="5">
    <source>
        <dbReference type="ARBA" id="ARBA00022801"/>
    </source>
</evidence>
<dbReference type="KEGG" id="msil:METEAL_23840"/>
<evidence type="ECO:0000313" key="11">
    <source>
        <dbReference type="EMBL" id="BDU73210.1"/>
    </source>
</evidence>
<gene>
    <name evidence="11" type="primary">ppaC</name>
    <name evidence="11" type="ORF">METEAL_23840</name>
</gene>
<dbReference type="Pfam" id="PF01368">
    <property type="entry name" value="DHH"/>
    <property type="match status" value="1"/>
</dbReference>
<dbReference type="EC" id="3.6.1.1" evidence="3"/>
<evidence type="ECO:0000259" key="10">
    <source>
        <dbReference type="PROSITE" id="PS51371"/>
    </source>
</evidence>
<dbReference type="InterPro" id="IPR028979">
    <property type="entry name" value="Ser_kin/Pase_Hpr-like_N_sf"/>
</dbReference>
<accession>A0AA48GPB4</accession>
<dbReference type="GO" id="GO:0005737">
    <property type="term" value="C:cytoplasm"/>
    <property type="evidence" value="ECO:0007669"/>
    <property type="project" value="InterPro"/>
</dbReference>
<dbReference type="SUPFAM" id="SSF64182">
    <property type="entry name" value="DHH phosphoesterases"/>
    <property type="match status" value="1"/>
</dbReference>
<dbReference type="InterPro" id="IPR010766">
    <property type="entry name" value="DRTGG"/>
</dbReference>
<dbReference type="GO" id="GO:0046872">
    <property type="term" value="F:metal ion binding"/>
    <property type="evidence" value="ECO:0007669"/>
    <property type="project" value="UniProtKB-KW"/>
</dbReference>
<evidence type="ECO:0000256" key="7">
    <source>
        <dbReference type="ARBA" id="ARBA00032535"/>
    </source>
</evidence>
<proteinExistence type="predicted"/>
<keyword evidence="5" id="KW-0378">Hydrolase</keyword>
<evidence type="ECO:0000256" key="1">
    <source>
        <dbReference type="ARBA" id="ARBA00001936"/>
    </source>
</evidence>
<evidence type="ECO:0000256" key="4">
    <source>
        <dbReference type="ARBA" id="ARBA00022723"/>
    </source>
</evidence>
<organism evidence="11 12">
    <name type="scientific">Mesoterricola silvestris</name>
    <dbReference type="NCBI Taxonomy" id="2927979"/>
    <lineage>
        <taxon>Bacteria</taxon>
        <taxon>Pseudomonadati</taxon>
        <taxon>Acidobacteriota</taxon>
        <taxon>Holophagae</taxon>
        <taxon>Holophagales</taxon>
        <taxon>Holophagaceae</taxon>
        <taxon>Mesoterricola</taxon>
    </lineage>
</organism>
<comment type="catalytic activity">
    <reaction evidence="8">
        <text>diphosphate + H2O = 2 phosphate + H(+)</text>
        <dbReference type="Rhea" id="RHEA:24576"/>
        <dbReference type="ChEBI" id="CHEBI:15377"/>
        <dbReference type="ChEBI" id="CHEBI:15378"/>
        <dbReference type="ChEBI" id="CHEBI:33019"/>
        <dbReference type="ChEBI" id="CHEBI:43474"/>
        <dbReference type="EC" id="3.6.1.1"/>
    </reaction>
</comment>
<sequence>MPVYVIGHRNPDTDSICAAISYAHFLRNAHIPDAVAACCGEVNPRTHFVLKEAGLEHPRLLMDVHPTVGQLCNRDVVTARENEPFFAVYRRMQAHRLHAMPVVDARGGLTGMLSLSRLLELLMPDAAGSDSPRLVRTTLEHIRQAFSGTFLHAVDPHRVDALVLSVGAMSCENFMPRLRERDPGQTLIVVGDRPTIQRPTIQFGARCLVVTGGHGLAPDLLEEARAKGVTVIGSPLDTASTAMMIRGAKIIDSAVDRTFRKYKEKHLARSVRKEVHPLNQELFPVVGEGGDLLGVFTKEDLASPEPVRLVLVDHNELAQAVSGAEEAEILEVMDHHRVGGGLISRAPIRFQNDTVGSTCTMVARCFRREAMAPPTGIAKCMAAGIISDTLNLSSPTTTPVDRDMLAWLGEAGGFDVQAFAEAFFAMGSALQLSTPRAALRMDCKEYTEGPWNLAVAQIEEVGFEHFERLKPVLAEELEILAREKRLAFACLLVTDISLNNSLLLVAGQEHLIEAIDYPRLESNLFQLDSVVSRKKQLLPHLARQFARVVVD</sequence>
<dbReference type="SUPFAM" id="SSF75138">
    <property type="entry name" value="HprK N-terminal domain-like"/>
    <property type="match status" value="1"/>
</dbReference>
<comment type="subunit">
    <text evidence="2">Homohexamer.</text>
</comment>
<evidence type="ECO:0000256" key="8">
    <source>
        <dbReference type="ARBA" id="ARBA00047820"/>
    </source>
</evidence>
<dbReference type="InterPro" id="IPR004097">
    <property type="entry name" value="DHHA2"/>
</dbReference>
<dbReference type="InterPro" id="IPR038222">
    <property type="entry name" value="DHHA2_dom_sf"/>
</dbReference>
<dbReference type="SMART" id="SM01131">
    <property type="entry name" value="DHHA2"/>
    <property type="match status" value="1"/>
</dbReference>
<dbReference type="PROSITE" id="PS51371">
    <property type="entry name" value="CBS"/>
    <property type="match status" value="1"/>
</dbReference>
<dbReference type="InterPro" id="IPR038763">
    <property type="entry name" value="DHH_sf"/>
</dbReference>
<dbReference type="PANTHER" id="PTHR12112">
    <property type="entry name" value="BNIP - RELATED"/>
    <property type="match status" value="1"/>
</dbReference>
<keyword evidence="9" id="KW-0129">CBS domain</keyword>
<dbReference type="InterPro" id="IPR000644">
    <property type="entry name" value="CBS_dom"/>
</dbReference>
<dbReference type="Pfam" id="PF07085">
    <property type="entry name" value="DRTGG"/>
    <property type="match status" value="1"/>
</dbReference>
<dbReference type="PANTHER" id="PTHR12112:SF22">
    <property type="entry name" value="MANGANESE-DEPENDENT INORGANIC PYROPHOSPHATASE-RELATED"/>
    <property type="match status" value="1"/>
</dbReference>
<evidence type="ECO:0000256" key="3">
    <source>
        <dbReference type="ARBA" id="ARBA00012146"/>
    </source>
</evidence>
<dbReference type="EMBL" id="AP027080">
    <property type="protein sequence ID" value="BDU73210.1"/>
    <property type="molecule type" value="Genomic_DNA"/>
</dbReference>
<dbReference type="NCBIfam" id="NF011443">
    <property type="entry name" value="PRK14869.1-5"/>
    <property type="match status" value="1"/>
</dbReference>
<dbReference type="GO" id="GO:0004427">
    <property type="term" value="F:inorganic diphosphate phosphatase activity"/>
    <property type="evidence" value="ECO:0007669"/>
    <property type="project" value="UniProtKB-EC"/>
</dbReference>
<dbReference type="Gene3D" id="3.40.1390.20">
    <property type="entry name" value="HprK N-terminal domain-like"/>
    <property type="match status" value="1"/>
</dbReference>
<dbReference type="AlphaFoldDB" id="A0AA48GPB4"/>
<feature type="domain" description="CBS" evidence="10">
    <location>
        <begin position="72"/>
        <end position="131"/>
    </location>
</feature>
<comment type="cofactor">
    <cofactor evidence="1">
        <name>Mn(2+)</name>
        <dbReference type="ChEBI" id="CHEBI:29035"/>
    </cofactor>
</comment>
<dbReference type="SUPFAM" id="SSF54631">
    <property type="entry name" value="CBS-domain pair"/>
    <property type="match status" value="1"/>
</dbReference>
<keyword evidence="12" id="KW-1185">Reference proteome</keyword>
<name>A0AA48GPB4_9BACT</name>
<dbReference type="NCBIfam" id="NF011445">
    <property type="entry name" value="PRK14869.2-1"/>
    <property type="match status" value="1"/>
</dbReference>
<dbReference type="Gene3D" id="3.10.310.20">
    <property type="entry name" value="DHHA2 domain"/>
    <property type="match status" value="1"/>
</dbReference>
<dbReference type="SMART" id="SM00116">
    <property type="entry name" value="CBS"/>
    <property type="match status" value="1"/>
</dbReference>
<dbReference type="NCBIfam" id="NF011448">
    <property type="entry name" value="PRK14869.2-4"/>
    <property type="match status" value="1"/>
</dbReference>
<protein>
    <recommendedName>
        <fullName evidence="3">inorganic diphosphatase</fullName>
        <ecNumber evidence="3">3.6.1.1</ecNumber>
    </recommendedName>
    <alternativeName>
        <fullName evidence="7">Pyrophosphate phospho-hydrolase</fullName>
    </alternativeName>
</protein>
<keyword evidence="4" id="KW-0479">Metal-binding</keyword>
<reference evidence="12" key="1">
    <citation type="journal article" date="2023" name="Int. J. Syst. Evol. Microbiol.">
        <title>Mesoterricola silvestris gen. nov., sp. nov., Mesoterricola sediminis sp. nov., Geothrix oryzae sp. nov., Geothrix edaphica sp. nov., Geothrix rubra sp. nov., and Geothrix limicola sp. nov., six novel members of Acidobacteriota isolated from soils.</title>
        <authorList>
            <person name="Itoh H."/>
            <person name="Sugisawa Y."/>
            <person name="Mise K."/>
            <person name="Xu Z."/>
            <person name="Kuniyasu M."/>
            <person name="Ushijima N."/>
            <person name="Kawano K."/>
            <person name="Kobayashi E."/>
            <person name="Shiratori Y."/>
            <person name="Masuda Y."/>
            <person name="Senoo K."/>
        </authorList>
    </citation>
    <scope>NUCLEOTIDE SEQUENCE [LARGE SCALE GENOMIC DNA]</scope>
    <source>
        <strain evidence="12">W79</strain>
    </source>
</reference>
<dbReference type="InterPro" id="IPR001667">
    <property type="entry name" value="DDH_dom"/>
</dbReference>
<keyword evidence="6" id="KW-0464">Manganese</keyword>